<dbReference type="AlphaFoldDB" id="A0A9J6E2P8"/>
<reference evidence="1" key="1">
    <citation type="journal article" date="2020" name="Cell">
        <title>Large-Scale Comparative Analyses of Tick Genomes Elucidate Their Genetic Diversity and Vector Capacities.</title>
        <authorList>
            <consortium name="Tick Genome and Microbiome Consortium (TIGMIC)"/>
            <person name="Jia N."/>
            <person name="Wang J."/>
            <person name="Shi W."/>
            <person name="Du L."/>
            <person name="Sun Y."/>
            <person name="Zhan W."/>
            <person name="Jiang J.F."/>
            <person name="Wang Q."/>
            <person name="Zhang B."/>
            <person name="Ji P."/>
            <person name="Bell-Sakyi L."/>
            <person name="Cui X.M."/>
            <person name="Yuan T.T."/>
            <person name="Jiang B.G."/>
            <person name="Yang W.F."/>
            <person name="Lam T.T."/>
            <person name="Chang Q.C."/>
            <person name="Ding S.J."/>
            <person name="Wang X.J."/>
            <person name="Zhu J.G."/>
            <person name="Ruan X.D."/>
            <person name="Zhao L."/>
            <person name="Wei J.T."/>
            <person name="Ye R.Z."/>
            <person name="Que T.C."/>
            <person name="Du C.H."/>
            <person name="Zhou Y.H."/>
            <person name="Cheng J.X."/>
            <person name="Dai P.F."/>
            <person name="Guo W.B."/>
            <person name="Han X.H."/>
            <person name="Huang E.J."/>
            <person name="Li L.F."/>
            <person name="Wei W."/>
            <person name="Gao Y.C."/>
            <person name="Liu J.Z."/>
            <person name="Shao H.Z."/>
            <person name="Wang X."/>
            <person name="Wang C.C."/>
            <person name="Yang T.C."/>
            <person name="Huo Q.B."/>
            <person name="Li W."/>
            <person name="Chen H.Y."/>
            <person name="Chen S.E."/>
            <person name="Zhou L.G."/>
            <person name="Ni X.B."/>
            <person name="Tian J.H."/>
            <person name="Sheng Y."/>
            <person name="Liu T."/>
            <person name="Pan Y.S."/>
            <person name="Xia L.Y."/>
            <person name="Li J."/>
            <person name="Zhao F."/>
            <person name="Cao W.C."/>
        </authorList>
    </citation>
    <scope>NUCLEOTIDE SEQUENCE</scope>
    <source>
        <strain evidence="1">Rmic-2018</strain>
    </source>
</reference>
<keyword evidence="2" id="KW-1185">Reference proteome</keyword>
<sequence>MGDFFKDDSLSWEPSTENFWPVCLYICLFVRPNDTSNGTKRPTPSAAPTKVWSEVRTASRRLHIMWSLQADYVFISCGHVTLPPSHCNRIVRPLRDVLGVDHDSVLYVQPTRGRWDAAIRSSSLANQLWAVHQAREAAEELGI</sequence>
<dbReference type="Proteomes" id="UP000821866">
    <property type="component" value="Chromosome 4"/>
</dbReference>
<comment type="caution">
    <text evidence="1">The sequence shown here is derived from an EMBL/GenBank/DDBJ whole genome shotgun (WGS) entry which is preliminary data.</text>
</comment>
<reference evidence="1" key="2">
    <citation type="submission" date="2021-09" db="EMBL/GenBank/DDBJ databases">
        <authorList>
            <person name="Jia N."/>
            <person name="Wang J."/>
            <person name="Shi W."/>
            <person name="Du L."/>
            <person name="Sun Y."/>
            <person name="Zhan W."/>
            <person name="Jiang J."/>
            <person name="Wang Q."/>
            <person name="Zhang B."/>
            <person name="Ji P."/>
            <person name="Sakyi L.B."/>
            <person name="Cui X."/>
            <person name="Yuan T."/>
            <person name="Jiang B."/>
            <person name="Yang W."/>
            <person name="Lam T.T.-Y."/>
            <person name="Chang Q."/>
            <person name="Ding S."/>
            <person name="Wang X."/>
            <person name="Zhu J."/>
            <person name="Ruan X."/>
            <person name="Zhao L."/>
            <person name="Wei J."/>
            <person name="Que T."/>
            <person name="Du C."/>
            <person name="Cheng J."/>
            <person name="Dai P."/>
            <person name="Han X."/>
            <person name="Huang E."/>
            <person name="Gao Y."/>
            <person name="Liu J."/>
            <person name="Shao H."/>
            <person name="Ye R."/>
            <person name="Li L."/>
            <person name="Wei W."/>
            <person name="Wang X."/>
            <person name="Wang C."/>
            <person name="Huo Q."/>
            <person name="Li W."/>
            <person name="Guo W."/>
            <person name="Chen H."/>
            <person name="Chen S."/>
            <person name="Zhou L."/>
            <person name="Zhou L."/>
            <person name="Ni X."/>
            <person name="Tian J."/>
            <person name="Zhou Y."/>
            <person name="Sheng Y."/>
            <person name="Liu T."/>
            <person name="Pan Y."/>
            <person name="Xia L."/>
            <person name="Li J."/>
            <person name="Zhao F."/>
            <person name="Cao W."/>
        </authorList>
    </citation>
    <scope>NUCLEOTIDE SEQUENCE</scope>
    <source>
        <strain evidence="1">Rmic-2018</strain>
        <tissue evidence="1">Larvae</tissue>
    </source>
</reference>
<gene>
    <name evidence="1" type="ORF">HPB51_018201</name>
</gene>
<name>A0A9J6E2P8_RHIMP</name>
<accession>A0A9J6E2P8</accession>
<evidence type="ECO:0000313" key="1">
    <source>
        <dbReference type="EMBL" id="KAH8028719.1"/>
    </source>
</evidence>
<organism evidence="1 2">
    <name type="scientific">Rhipicephalus microplus</name>
    <name type="common">Cattle tick</name>
    <name type="synonym">Boophilus microplus</name>
    <dbReference type="NCBI Taxonomy" id="6941"/>
    <lineage>
        <taxon>Eukaryota</taxon>
        <taxon>Metazoa</taxon>
        <taxon>Ecdysozoa</taxon>
        <taxon>Arthropoda</taxon>
        <taxon>Chelicerata</taxon>
        <taxon>Arachnida</taxon>
        <taxon>Acari</taxon>
        <taxon>Parasitiformes</taxon>
        <taxon>Ixodida</taxon>
        <taxon>Ixodoidea</taxon>
        <taxon>Ixodidae</taxon>
        <taxon>Rhipicephalinae</taxon>
        <taxon>Rhipicephalus</taxon>
        <taxon>Boophilus</taxon>
    </lineage>
</organism>
<protein>
    <submittedName>
        <fullName evidence="1">Uncharacterized protein</fullName>
    </submittedName>
</protein>
<dbReference type="EMBL" id="JABSTU010000006">
    <property type="protein sequence ID" value="KAH8028719.1"/>
    <property type="molecule type" value="Genomic_DNA"/>
</dbReference>
<evidence type="ECO:0000313" key="2">
    <source>
        <dbReference type="Proteomes" id="UP000821866"/>
    </source>
</evidence>
<proteinExistence type="predicted"/>